<dbReference type="PANTHER" id="PTHR43615:SF1">
    <property type="entry name" value="PPDK_N DOMAIN-CONTAINING PROTEIN"/>
    <property type="match status" value="1"/>
</dbReference>
<dbReference type="InterPro" id="IPR036637">
    <property type="entry name" value="Phosphohistidine_dom_sf"/>
</dbReference>
<accession>A0A6B3W425</accession>
<dbReference type="Pfam" id="PF00391">
    <property type="entry name" value="PEP-utilizers"/>
    <property type="match status" value="1"/>
</dbReference>
<comment type="caution">
    <text evidence="3">The sequence shown here is derived from an EMBL/GenBank/DDBJ whole genome shotgun (WGS) entry which is preliminary data.</text>
</comment>
<feature type="domain" description="PEP-utilising enzyme mobile" evidence="1">
    <location>
        <begin position="464"/>
        <end position="534"/>
    </location>
</feature>
<evidence type="ECO:0000313" key="4">
    <source>
        <dbReference type="Proteomes" id="UP000472971"/>
    </source>
</evidence>
<evidence type="ECO:0000259" key="1">
    <source>
        <dbReference type="Pfam" id="PF00391"/>
    </source>
</evidence>
<evidence type="ECO:0000313" key="2">
    <source>
        <dbReference type="EMBL" id="MBA4537128.1"/>
    </source>
</evidence>
<dbReference type="PANTHER" id="PTHR43615">
    <property type="entry name" value="PHOSPHOENOLPYRUVATE SYNTHASE-RELATED"/>
    <property type="match status" value="1"/>
</dbReference>
<dbReference type="InterPro" id="IPR051549">
    <property type="entry name" value="PEP_Utilizing_Enz"/>
</dbReference>
<dbReference type="Gene3D" id="3.50.30.10">
    <property type="entry name" value="Phosphohistidine domain"/>
    <property type="match status" value="1"/>
</dbReference>
<reference evidence="2 5" key="2">
    <citation type="submission" date="2020-07" db="EMBL/GenBank/DDBJ databases">
        <authorList>
            <person name="Feng H."/>
        </authorList>
    </citation>
    <scope>NUCLEOTIDE SEQUENCE [LARGE SCALE GENOMIC DNA]</scope>
    <source>
        <strain evidence="2">S-12</strain>
        <strain evidence="5">s-12</strain>
    </source>
</reference>
<dbReference type="AlphaFoldDB" id="A0A6B3W425"/>
<keyword evidence="4" id="KW-1185">Reference proteome</keyword>
<organism evidence="3 4">
    <name type="scientific">Bacillus aquiflavi</name>
    <dbReference type="NCBI Taxonomy" id="2672567"/>
    <lineage>
        <taxon>Bacteria</taxon>
        <taxon>Bacillati</taxon>
        <taxon>Bacillota</taxon>
        <taxon>Bacilli</taxon>
        <taxon>Bacillales</taxon>
        <taxon>Bacillaceae</taxon>
        <taxon>Bacillus</taxon>
    </lineage>
</organism>
<dbReference type="EMBL" id="JAAIWN010000043">
    <property type="protein sequence ID" value="NEY82713.1"/>
    <property type="molecule type" value="Genomic_DNA"/>
</dbReference>
<dbReference type="GO" id="GO:0016772">
    <property type="term" value="F:transferase activity, transferring phosphorus-containing groups"/>
    <property type="evidence" value="ECO:0007669"/>
    <property type="project" value="InterPro"/>
</dbReference>
<dbReference type="RefSeq" id="WP_163243112.1">
    <property type="nucleotide sequence ID" value="NZ_JAAIWN010000043.1"/>
</dbReference>
<sequence length="538" mass="62433">MTNKTLDHEFLLSDDDMNRSFWVQNDVHFPRPLTPLFTSLIMPAMSNGTKVCYEKMKMQIERVDVKSLNGYYYQSIIPRSKEDYDHEEHKSIMMNLIPNLISRFDDYVENVFKPYYEKLSAFKTKNESRNSILQAVKELEQFFITAWVIHYEVLTPKQAAGWILEELYSQLFNSNDKSAVYDLLVGTMNKTLETDRAIWELSRQVKKSNLLNKLFETTNIESLFENLASVKEGQQFLGDFQNVMTEYGYRNANYHDLNEETWIENPKYILGLVKRYLDINDDFDEKFSEINMKRTQLFEQLLLKIHNSSEKQQFKEMVETALHIWRIEEDHHFYIDAMLPARSRLFFLEIGKYMVEQKIIANKNDIFFLYINEVKDLLEKPNNVENLIIKRRKKHEENMNTIPVPFVGDPTNIANANELEQIIGFPQGPINKEQQSFKGTAASKGVYKGKVKMIYSQEDFHTVEKGDVLVTKTTTPPWTVLFPIVGAIITDSGGILSHAGIIAREYEIPAVLGTKVATSMLNNGDEVTVDGTNGVVYF</sequence>
<dbReference type="SUPFAM" id="SSF52009">
    <property type="entry name" value="Phosphohistidine domain"/>
    <property type="match status" value="1"/>
</dbReference>
<name>A0A6B3W425_9BACI</name>
<proteinExistence type="predicted"/>
<dbReference type="InterPro" id="IPR008279">
    <property type="entry name" value="PEP-util_enz_mobile_dom"/>
</dbReference>
<evidence type="ECO:0000313" key="3">
    <source>
        <dbReference type="EMBL" id="NEY82713.1"/>
    </source>
</evidence>
<evidence type="ECO:0000313" key="5">
    <source>
        <dbReference type="Proteomes" id="UP000570010"/>
    </source>
</evidence>
<reference evidence="3 4" key="1">
    <citation type="submission" date="2020-02" db="EMBL/GenBank/DDBJ databases">
        <title>Bacillus aquiflavi sp. nov., isolated from yellow water of strong flavor Chinese baijiu in Yibin region of China.</title>
        <authorList>
            <person name="Xie J."/>
        </authorList>
    </citation>
    <scope>NUCLEOTIDE SEQUENCE [LARGE SCALE GENOMIC DNA]</scope>
    <source>
        <strain evidence="3 4">3H-10</strain>
    </source>
</reference>
<dbReference type="EMBL" id="JACEIO010000016">
    <property type="protein sequence ID" value="MBA4537128.1"/>
    <property type="molecule type" value="Genomic_DNA"/>
</dbReference>
<protein>
    <submittedName>
        <fullName evidence="3">PEP-utilizing protein</fullName>
    </submittedName>
</protein>
<dbReference type="Proteomes" id="UP000472971">
    <property type="component" value="Unassembled WGS sequence"/>
</dbReference>
<dbReference type="Proteomes" id="UP000570010">
    <property type="component" value="Unassembled WGS sequence"/>
</dbReference>
<gene>
    <name evidence="3" type="ORF">G4D64_14665</name>
    <name evidence="2" type="ORF">H1Z61_08210</name>
</gene>